<dbReference type="EMBL" id="CAJOBI010231535">
    <property type="protein sequence ID" value="CAF5065637.1"/>
    <property type="molecule type" value="Genomic_DNA"/>
</dbReference>
<organism evidence="1 2">
    <name type="scientific">Rotaria magnacalcarata</name>
    <dbReference type="NCBI Taxonomy" id="392030"/>
    <lineage>
        <taxon>Eukaryota</taxon>
        <taxon>Metazoa</taxon>
        <taxon>Spiralia</taxon>
        <taxon>Gnathifera</taxon>
        <taxon>Rotifera</taxon>
        <taxon>Eurotatoria</taxon>
        <taxon>Bdelloidea</taxon>
        <taxon>Philodinida</taxon>
        <taxon>Philodinidae</taxon>
        <taxon>Rotaria</taxon>
    </lineage>
</organism>
<feature type="non-terminal residue" evidence="1">
    <location>
        <position position="1"/>
    </location>
</feature>
<dbReference type="AlphaFoldDB" id="A0A8S3EN32"/>
<gene>
    <name evidence="1" type="ORF">SMN809_LOCUS60002</name>
</gene>
<evidence type="ECO:0000313" key="1">
    <source>
        <dbReference type="EMBL" id="CAF5065637.1"/>
    </source>
</evidence>
<proteinExistence type="predicted"/>
<reference evidence="1" key="1">
    <citation type="submission" date="2021-02" db="EMBL/GenBank/DDBJ databases">
        <authorList>
            <person name="Nowell W R."/>
        </authorList>
    </citation>
    <scope>NUCLEOTIDE SEQUENCE</scope>
</reference>
<dbReference type="Proteomes" id="UP000676336">
    <property type="component" value="Unassembled WGS sequence"/>
</dbReference>
<evidence type="ECO:0000313" key="2">
    <source>
        <dbReference type="Proteomes" id="UP000676336"/>
    </source>
</evidence>
<name>A0A8S3EN32_9BILA</name>
<sequence>KRSLFANSIPLPTIVSANNTPVISRTTTNVEQQQQQQQQQQQSATSILDSYLLRPQVVINRYGDIGNYVP</sequence>
<comment type="caution">
    <text evidence="1">The sequence shown here is derived from an EMBL/GenBank/DDBJ whole genome shotgun (WGS) entry which is preliminary data.</text>
</comment>
<protein>
    <submittedName>
        <fullName evidence="1">Uncharacterized protein</fullName>
    </submittedName>
</protein>
<feature type="non-terminal residue" evidence="1">
    <location>
        <position position="70"/>
    </location>
</feature>
<accession>A0A8S3EN32</accession>